<organism evidence="4 5">
    <name type="scientific">Paenimyroides ummariense</name>
    <dbReference type="NCBI Taxonomy" id="913024"/>
    <lineage>
        <taxon>Bacteria</taxon>
        <taxon>Pseudomonadati</taxon>
        <taxon>Bacteroidota</taxon>
        <taxon>Flavobacteriia</taxon>
        <taxon>Flavobacteriales</taxon>
        <taxon>Flavobacteriaceae</taxon>
        <taxon>Paenimyroides</taxon>
    </lineage>
</organism>
<dbReference type="STRING" id="913024.SAMN05421741_11373"/>
<dbReference type="PANTHER" id="PTHR42776">
    <property type="entry name" value="SERINE PEPTIDASE S9 FAMILY MEMBER"/>
    <property type="match status" value="1"/>
</dbReference>
<protein>
    <submittedName>
        <fullName evidence="4">Prolyl oligopeptidase family protein</fullName>
    </submittedName>
</protein>
<evidence type="ECO:0000256" key="1">
    <source>
        <dbReference type="ARBA" id="ARBA00022801"/>
    </source>
</evidence>
<name>A0A1I5CVY4_9FLAO</name>
<evidence type="ECO:0000256" key="2">
    <source>
        <dbReference type="SAM" id="SignalP"/>
    </source>
</evidence>
<accession>A0A1I5CVY4</accession>
<feature type="signal peptide" evidence="2">
    <location>
        <begin position="1"/>
        <end position="21"/>
    </location>
</feature>
<keyword evidence="1" id="KW-0378">Hydrolase</keyword>
<sequence>MKISIYYLICLFVMTFCPSFGQNVDNKPETLRPAYITESGKIAVYFSDTENNSTCIIHLIDTGEKIVLKNVDNRMLVTDYKAVFYSYVKKQMYVVDLISKKTDTVADVEAIEVLEAVNKIIYHTKADKMLTILNVKSGTSEKFLDVDFYNVDREFNKLVFSNDEAELFLMDLKKEKTVKYDAGALTDLSLRNAKWDTKGQKVYLFALDDDNVHLYEISTKLNKVGQYPVNNERESLEIDTYFTSVMVLPNDKMVIGVKSVEKVQPGGADVEIWNGNINGFPAAVNFYKEHRNQLAIIDIKTGLLTSLMEKGKIMGYHIDHIGNIYRYEIFENDDTSLLNPPINLYKYDFDKNSFSYLSKFSSVLSNLLKYKTFPNLVYYKDNHWNYFDLNSGKGESISVNSDGKFYSDEHEYYNITGTESLNGPLEWKGRGFYLNDQKDIWYYDWKSKKIIRKTNSKKQEKNYRLCNCNYDLNHSVITPFELVTKPNNDLIITWNAGLHEFEGIDLLKEDGTITPLVWDKAHYSQIKRFKDYLIYVKEKVNVAPSVYIYNLKSKEEILLHKSNTWDTDVTDVKSEHFYWYNENGNIRGGIVRFPKNYNEKDSTKYPVVVSIYEQKFKAQNIYVPPTDLSVTNINFREYTADDYFVIEPDIYYEIGETGQSALKCINETIDFLAKVFPLDTERMGIYGHSYGGYETNYVITQTPRFKAAISSAGVADAVSMYLTYSFDLFIPDVFRFETHQWRFGKSFFDDQELYIRNSPVYHAKNISTPLLLITGTKDYVINWQQSLYMFTAMKRLGKEVQLLLYNNEDHSISDPKNQIDVSRRTKEWFDFYLKRRTEPVWLN</sequence>
<gene>
    <name evidence="4" type="ORF">SAMN05421741_11373</name>
</gene>
<dbReference type="OrthoDB" id="9812921at2"/>
<keyword evidence="5" id="KW-1185">Reference proteome</keyword>
<feature type="domain" description="Peptidase S9 prolyl oligopeptidase catalytic" evidence="3">
    <location>
        <begin position="657"/>
        <end position="834"/>
    </location>
</feature>
<dbReference type="GO" id="GO:0006508">
    <property type="term" value="P:proteolysis"/>
    <property type="evidence" value="ECO:0007669"/>
    <property type="project" value="InterPro"/>
</dbReference>
<keyword evidence="2" id="KW-0732">Signal</keyword>
<dbReference type="Pfam" id="PF00326">
    <property type="entry name" value="Peptidase_S9"/>
    <property type="match status" value="1"/>
</dbReference>
<dbReference type="GO" id="GO:0004252">
    <property type="term" value="F:serine-type endopeptidase activity"/>
    <property type="evidence" value="ECO:0007669"/>
    <property type="project" value="TreeGrafter"/>
</dbReference>
<feature type="chain" id="PRO_5011516019" evidence="2">
    <location>
        <begin position="22"/>
        <end position="843"/>
    </location>
</feature>
<reference evidence="5" key="1">
    <citation type="submission" date="2016-10" db="EMBL/GenBank/DDBJ databases">
        <authorList>
            <person name="Varghese N."/>
            <person name="Submissions S."/>
        </authorList>
    </citation>
    <scope>NUCLEOTIDE SEQUENCE [LARGE SCALE GENOMIC DNA]</scope>
    <source>
        <strain evidence="5">DS-12</strain>
    </source>
</reference>
<dbReference type="AlphaFoldDB" id="A0A1I5CVY4"/>
<dbReference type="Proteomes" id="UP000199036">
    <property type="component" value="Unassembled WGS sequence"/>
</dbReference>
<dbReference type="InterPro" id="IPR029058">
    <property type="entry name" value="AB_hydrolase_fold"/>
</dbReference>
<dbReference type="SUPFAM" id="SSF53474">
    <property type="entry name" value="alpha/beta-Hydrolases"/>
    <property type="match status" value="1"/>
</dbReference>
<dbReference type="EMBL" id="FOVI01000013">
    <property type="protein sequence ID" value="SFN90791.1"/>
    <property type="molecule type" value="Genomic_DNA"/>
</dbReference>
<evidence type="ECO:0000259" key="3">
    <source>
        <dbReference type="Pfam" id="PF00326"/>
    </source>
</evidence>
<dbReference type="InterPro" id="IPR001375">
    <property type="entry name" value="Peptidase_S9_cat"/>
</dbReference>
<evidence type="ECO:0000313" key="5">
    <source>
        <dbReference type="Proteomes" id="UP000199036"/>
    </source>
</evidence>
<dbReference type="PANTHER" id="PTHR42776:SF27">
    <property type="entry name" value="DIPEPTIDYL PEPTIDASE FAMILY MEMBER 6"/>
    <property type="match status" value="1"/>
</dbReference>
<dbReference type="Gene3D" id="3.40.50.1820">
    <property type="entry name" value="alpha/beta hydrolase"/>
    <property type="match status" value="1"/>
</dbReference>
<evidence type="ECO:0000313" key="4">
    <source>
        <dbReference type="EMBL" id="SFN90791.1"/>
    </source>
</evidence>
<dbReference type="SUPFAM" id="SSF82171">
    <property type="entry name" value="DPP6 N-terminal domain-like"/>
    <property type="match status" value="1"/>
</dbReference>
<proteinExistence type="predicted"/>